<keyword evidence="8" id="KW-0176">Collagen</keyword>
<evidence type="ECO:0000256" key="3">
    <source>
        <dbReference type="ARBA" id="ARBA00022525"/>
    </source>
</evidence>
<keyword evidence="3" id="KW-0964">Secreted</keyword>
<dbReference type="InterPro" id="IPR016187">
    <property type="entry name" value="CTDL_fold"/>
</dbReference>
<dbReference type="Ensembl" id="ENSSSCT00035094559.1">
    <property type="protein sequence ID" value="ENSSSCP00035039712.1"/>
    <property type="gene ID" value="ENSSSCG00035070007.1"/>
</dbReference>
<dbReference type="Pfam" id="PF01413">
    <property type="entry name" value="C4"/>
    <property type="match status" value="2"/>
</dbReference>
<feature type="region of interest" description="Disordered" evidence="10">
    <location>
        <begin position="47"/>
        <end position="228"/>
    </location>
</feature>
<protein>
    <recommendedName>
        <fullName evidence="11">Collagen IV NC1 domain-containing protein</fullName>
    </recommendedName>
</protein>
<evidence type="ECO:0000256" key="7">
    <source>
        <dbReference type="ARBA" id="ARBA00022869"/>
    </source>
</evidence>
<evidence type="ECO:0000256" key="9">
    <source>
        <dbReference type="ARBA" id="ARBA00023157"/>
    </source>
</evidence>
<name>A0A8D1B1X5_PIG</name>
<dbReference type="FunFam" id="2.170.240.10:FF:000001">
    <property type="entry name" value="Collagen IV alpha 1 chain"/>
    <property type="match status" value="1"/>
</dbReference>
<comment type="function">
    <text evidence="1">Type IV collagen is the major structural component of glomerular basement membranes (GBM), forming a 'chicken-wire' meshwork together with laminins, proteoglycans and entactin/nidogen.</text>
</comment>
<keyword evidence="5" id="KW-0732">Signal</keyword>
<keyword evidence="6" id="KW-0677">Repeat</keyword>
<evidence type="ECO:0000256" key="10">
    <source>
        <dbReference type="SAM" id="MobiDB-lite"/>
    </source>
</evidence>
<dbReference type="PANTHER" id="PTHR37456:SF5">
    <property type="entry name" value="COLLAGEN TYPE XIII ALPHA 1 CHAIN"/>
    <property type="match status" value="1"/>
</dbReference>
<reference evidence="12" key="1">
    <citation type="submission" date="2025-08" db="UniProtKB">
        <authorList>
            <consortium name="Ensembl"/>
        </authorList>
    </citation>
    <scope>IDENTIFICATION</scope>
</reference>
<proteinExistence type="predicted"/>
<evidence type="ECO:0000259" key="11">
    <source>
        <dbReference type="PROSITE" id="PS51403"/>
    </source>
</evidence>
<feature type="compositionally biased region" description="Pro residues" evidence="10">
    <location>
        <begin position="202"/>
        <end position="211"/>
    </location>
</feature>
<feature type="compositionally biased region" description="Low complexity" evidence="10">
    <location>
        <begin position="137"/>
        <end position="151"/>
    </location>
</feature>
<evidence type="ECO:0000313" key="12">
    <source>
        <dbReference type="Ensembl" id="ENSSSCP00035039712.1"/>
    </source>
</evidence>
<sequence>MRGYLFFHLILGWPLREFLFLILAPVKCAWAFQLGVFLGTPGEKGVPGIPGPQGVPGLPGEKGAKGEKGQAGLPGIGIPGRPGDKGDQGLAGFPGSPGEKGEKGSSGIPGLPGSPGPKGSPGSVGYPGRWPKRTVTGPLGFCFSSGSPGSPGEKGDKGLPGLDGAPGSKGEAGLPGPMGPPGLPGLDGLKGDKGNPGWPGAPGFPGPPGPDGLPGSMGPPGTPSVDHGFLVTRHSQTTDDPQCPPGTKILYHGYSLLYVQGNERAHGQDLGTAGSCLRKFSTMPFLFCNINNVCNFASRNDYSYWLSTPEPMPMSMAPITGDSIRPFISRCAVCEAPAMVMAVHSQTIQIPQCPSGWSSLWIGYSFVMHTSAGAEGSGQALASPGSCLEEFRSAPFIECHGRGTCNYYANAYSFWLATIERSEMFKKPTPSTLKAGELRTHVSRCQVCMRRT</sequence>
<dbReference type="GO" id="GO:0005604">
    <property type="term" value="C:basement membrane"/>
    <property type="evidence" value="ECO:0007669"/>
    <property type="project" value="UniProtKB-SubCell"/>
</dbReference>
<evidence type="ECO:0000256" key="2">
    <source>
        <dbReference type="ARBA" id="ARBA00004302"/>
    </source>
</evidence>
<dbReference type="SMART" id="SM00111">
    <property type="entry name" value="C4"/>
    <property type="match status" value="2"/>
</dbReference>
<dbReference type="GO" id="GO:0005581">
    <property type="term" value="C:collagen trimer"/>
    <property type="evidence" value="ECO:0007669"/>
    <property type="project" value="UniProtKB-KW"/>
</dbReference>
<dbReference type="Proteomes" id="UP000694720">
    <property type="component" value="Unplaced"/>
</dbReference>
<dbReference type="PROSITE" id="PS51403">
    <property type="entry name" value="NC1_IV"/>
    <property type="match status" value="1"/>
</dbReference>
<evidence type="ECO:0000313" key="13">
    <source>
        <dbReference type="Proteomes" id="UP000694720"/>
    </source>
</evidence>
<dbReference type="InterPro" id="IPR050938">
    <property type="entry name" value="Collagen_Structural_Proteins"/>
</dbReference>
<comment type="subcellular location">
    <subcellularLocation>
        <location evidence="2">Secreted</location>
        <location evidence="2">Extracellular space</location>
        <location evidence="2">Extracellular matrix</location>
        <location evidence="2">Basement membrane</location>
    </subcellularLocation>
</comment>
<accession>A0A8D1B1X5</accession>
<evidence type="ECO:0000256" key="5">
    <source>
        <dbReference type="ARBA" id="ARBA00022729"/>
    </source>
</evidence>
<dbReference type="PANTHER" id="PTHR37456">
    <property type="entry name" value="SI:CH211-266K2.1"/>
    <property type="match status" value="1"/>
</dbReference>
<keyword evidence="4" id="KW-0272">Extracellular matrix</keyword>
<dbReference type="Gene3D" id="2.170.240.10">
    <property type="entry name" value="Collagen IV, non-collagenous"/>
    <property type="match status" value="1"/>
</dbReference>
<evidence type="ECO:0000256" key="8">
    <source>
        <dbReference type="ARBA" id="ARBA00023119"/>
    </source>
</evidence>
<evidence type="ECO:0000256" key="4">
    <source>
        <dbReference type="ARBA" id="ARBA00022530"/>
    </source>
</evidence>
<feature type="domain" description="Collagen IV NC1" evidence="11">
    <location>
        <begin position="228"/>
        <end position="452"/>
    </location>
</feature>
<dbReference type="SUPFAM" id="SSF56436">
    <property type="entry name" value="C-type lectin-like"/>
    <property type="match status" value="2"/>
</dbReference>
<dbReference type="InterPro" id="IPR036954">
    <property type="entry name" value="Collagen_IV_NC_sf"/>
</dbReference>
<dbReference type="InterPro" id="IPR008160">
    <property type="entry name" value="Collagen"/>
</dbReference>
<evidence type="ECO:0000256" key="6">
    <source>
        <dbReference type="ARBA" id="ARBA00022737"/>
    </source>
</evidence>
<dbReference type="InterPro" id="IPR001442">
    <property type="entry name" value="Collagen_IV_NC"/>
</dbReference>
<dbReference type="Pfam" id="PF01391">
    <property type="entry name" value="Collagen"/>
    <property type="match status" value="2"/>
</dbReference>
<evidence type="ECO:0000256" key="1">
    <source>
        <dbReference type="ARBA" id="ARBA00003696"/>
    </source>
</evidence>
<organism evidence="12 13">
    <name type="scientific">Sus scrofa</name>
    <name type="common">Pig</name>
    <dbReference type="NCBI Taxonomy" id="9823"/>
    <lineage>
        <taxon>Eukaryota</taxon>
        <taxon>Metazoa</taxon>
        <taxon>Chordata</taxon>
        <taxon>Craniata</taxon>
        <taxon>Vertebrata</taxon>
        <taxon>Euteleostomi</taxon>
        <taxon>Mammalia</taxon>
        <taxon>Eutheria</taxon>
        <taxon>Laurasiatheria</taxon>
        <taxon>Artiodactyla</taxon>
        <taxon>Suina</taxon>
        <taxon>Suidae</taxon>
        <taxon>Sus</taxon>
    </lineage>
</organism>
<dbReference type="GO" id="GO:0005201">
    <property type="term" value="F:extracellular matrix structural constituent"/>
    <property type="evidence" value="ECO:0007669"/>
    <property type="project" value="InterPro"/>
</dbReference>
<keyword evidence="9" id="KW-1015">Disulfide bond</keyword>
<dbReference type="AlphaFoldDB" id="A0A8D1B1X5"/>
<keyword evidence="7" id="KW-0084">Basement membrane</keyword>